<organism evidence="1 2">
    <name type="scientific">Arenibacter antarcticus</name>
    <dbReference type="NCBI Taxonomy" id="2040469"/>
    <lineage>
        <taxon>Bacteria</taxon>
        <taxon>Pseudomonadati</taxon>
        <taxon>Bacteroidota</taxon>
        <taxon>Flavobacteriia</taxon>
        <taxon>Flavobacteriales</taxon>
        <taxon>Flavobacteriaceae</taxon>
        <taxon>Arenibacter</taxon>
    </lineage>
</organism>
<dbReference type="EMBL" id="JBHUOK010000008">
    <property type="protein sequence ID" value="MFD2789042.1"/>
    <property type="molecule type" value="Genomic_DNA"/>
</dbReference>
<sequence>MTKRLVILSDMWGSKKGLWITSYLGYLQQYYDITFYDSQQLANIHLSVDSGENIAKEFDCGGINVAATHLLKSEKEPSNYLAFGAGGAIAWKAALNGLPMKSLYTVSSTRLRLESQQLHNDIKLVYGEHDKFKPSQLWIEQMGVTTEIIKNFGHDLYTDEKIIIKVCQDLLAKVTQKKYVA</sequence>
<reference evidence="2" key="1">
    <citation type="journal article" date="2019" name="Int. J. Syst. Evol. Microbiol.">
        <title>The Global Catalogue of Microorganisms (GCM) 10K type strain sequencing project: providing services to taxonomists for standard genome sequencing and annotation.</title>
        <authorList>
            <consortium name="The Broad Institute Genomics Platform"/>
            <consortium name="The Broad Institute Genome Sequencing Center for Infectious Disease"/>
            <person name="Wu L."/>
            <person name="Ma J."/>
        </authorList>
    </citation>
    <scope>NUCLEOTIDE SEQUENCE [LARGE SCALE GENOMIC DNA]</scope>
    <source>
        <strain evidence="2">KCTC 52924</strain>
    </source>
</reference>
<gene>
    <name evidence="1" type="ORF">ACFS1K_04635</name>
</gene>
<comment type="caution">
    <text evidence="1">The sequence shown here is derived from an EMBL/GenBank/DDBJ whole genome shotgun (WGS) entry which is preliminary data.</text>
</comment>
<keyword evidence="2" id="KW-1185">Reference proteome</keyword>
<dbReference type="Proteomes" id="UP001597532">
    <property type="component" value="Unassembled WGS sequence"/>
</dbReference>
<evidence type="ECO:0000313" key="1">
    <source>
        <dbReference type="EMBL" id="MFD2789042.1"/>
    </source>
</evidence>
<proteinExistence type="predicted"/>
<protein>
    <recommendedName>
        <fullName evidence="3">Alpha/beta hydrolase</fullName>
    </recommendedName>
</protein>
<name>A0ABW5VBL9_9FLAO</name>
<evidence type="ECO:0000313" key="2">
    <source>
        <dbReference type="Proteomes" id="UP001597532"/>
    </source>
</evidence>
<accession>A0ABW5VBL9</accession>
<dbReference type="RefSeq" id="WP_251809095.1">
    <property type="nucleotide sequence ID" value="NZ_CP166679.1"/>
</dbReference>
<evidence type="ECO:0008006" key="3">
    <source>
        <dbReference type="Google" id="ProtNLM"/>
    </source>
</evidence>